<name>A0A0P1H7K3_9RHOB</name>
<organism evidence="2 3">
    <name type="scientific">Leisingera aquaemixtae</name>
    <dbReference type="NCBI Taxonomy" id="1396826"/>
    <lineage>
        <taxon>Bacteria</taxon>
        <taxon>Pseudomonadati</taxon>
        <taxon>Pseudomonadota</taxon>
        <taxon>Alphaproteobacteria</taxon>
        <taxon>Rhodobacterales</taxon>
        <taxon>Roseobacteraceae</taxon>
        <taxon>Leisingera</taxon>
    </lineage>
</organism>
<sequence>MQYKMTCNKGLRLSAGGSEAPTHGGGRALAGQLRVPAVTAKPGAA</sequence>
<proteinExistence type="predicted"/>
<protein>
    <submittedName>
        <fullName evidence="2">Uncharacterized protein</fullName>
    </submittedName>
</protein>
<reference evidence="2 3" key="1">
    <citation type="submission" date="2015-09" db="EMBL/GenBank/DDBJ databases">
        <authorList>
            <consortium name="Swine Surveillance"/>
        </authorList>
    </citation>
    <scope>NUCLEOTIDE SEQUENCE [LARGE SCALE GENOMIC DNA]</scope>
    <source>
        <strain evidence="2 3">CECT 8399</strain>
    </source>
</reference>
<gene>
    <name evidence="2" type="ORF">PHA8399_01168</name>
</gene>
<dbReference type="Proteomes" id="UP000051326">
    <property type="component" value="Unassembled WGS sequence"/>
</dbReference>
<evidence type="ECO:0000313" key="3">
    <source>
        <dbReference type="Proteomes" id="UP000051326"/>
    </source>
</evidence>
<dbReference type="AlphaFoldDB" id="A0A0P1H7K3"/>
<dbReference type="EMBL" id="CYSR01000010">
    <property type="protein sequence ID" value="CUH99052.1"/>
    <property type="molecule type" value="Genomic_DNA"/>
</dbReference>
<evidence type="ECO:0000256" key="1">
    <source>
        <dbReference type="SAM" id="MobiDB-lite"/>
    </source>
</evidence>
<feature type="region of interest" description="Disordered" evidence="1">
    <location>
        <begin position="1"/>
        <end position="27"/>
    </location>
</feature>
<evidence type="ECO:0000313" key="2">
    <source>
        <dbReference type="EMBL" id="CUH99052.1"/>
    </source>
</evidence>
<accession>A0A0P1H7K3</accession>